<dbReference type="AlphaFoldDB" id="A0A1H7JZY5"/>
<protein>
    <submittedName>
        <fullName evidence="2">Antitoxin component HigA of the HigAB toxin-antitoxin module, contains an N-terminal HTH domain</fullName>
    </submittedName>
</protein>
<reference evidence="3" key="1">
    <citation type="submission" date="2016-10" db="EMBL/GenBank/DDBJ databases">
        <authorList>
            <person name="Varghese N."/>
            <person name="Submissions S."/>
        </authorList>
    </citation>
    <scope>NUCLEOTIDE SEQUENCE [LARGE SCALE GENOMIC DNA]</scope>
    <source>
        <strain evidence="3">Jip14</strain>
    </source>
</reference>
<gene>
    <name evidence="2" type="ORF">SAMN05421740_102723</name>
</gene>
<dbReference type="PROSITE" id="PS50943">
    <property type="entry name" value="HTH_CROC1"/>
    <property type="match status" value="1"/>
</dbReference>
<dbReference type="OrthoDB" id="961302at2"/>
<accession>A0A1H7JZY5</accession>
<dbReference type="CDD" id="cd00093">
    <property type="entry name" value="HTH_XRE"/>
    <property type="match status" value="1"/>
</dbReference>
<dbReference type="Proteomes" id="UP000198916">
    <property type="component" value="Unassembled WGS sequence"/>
</dbReference>
<evidence type="ECO:0000259" key="1">
    <source>
        <dbReference type="PROSITE" id="PS50943"/>
    </source>
</evidence>
<dbReference type="STRING" id="332977.SAMN05421740_102723"/>
<dbReference type="InterPro" id="IPR001387">
    <property type="entry name" value="Cro/C1-type_HTH"/>
</dbReference>
<keyword evidence="3" id="KW-1185">Reference proteome</keyword>
<dbReference type="SMART" id="SM00530">
    <property type="entry name" value="HTH_XRE"/>
    <property type="match status" value="1"/>
</dbReference>
<name>A0A1H7JZY5_9SPHI</name>
<dbReference type="Gene3D" id="1.10.260.40">
    <property type="entry name" value="lambda repressor-like DNA-binding domains"/>
    <property type="match status" value="1"/>
</dbReference>
<dbReference type="InterPro" id="IPR010982">
    <property type="entry name" value="Lambda_DNA-bd_dom_sf"/>
</dbReference>
<feature type="domain" description="HTH cro/C1-type" evidence="1">
    <location>
        <begin position="70"/>
        <end position="124"/>
    </location>
</feature>
<evidence type="ECO:0000313" key="3">
    <source>
        <dbReference type="Proteomes" id="UP000198916"/>
    </source>
</evidence>
<dbReference type="RefSeq" id="WP_090604129.1">
    <property type="nucleotide sequence ID" value="NZ_FNZR01000002.1"/>
</dbReference>
<dbReference type="SUPFAM" id="SSF47413">
    <property type="entry name" value="lambda repressor-like DNA-binding domains"/>
    <property type="match status" value="1"/>
</dbReference>
<sequence length="128" mass="14245">MINKIRNEKQYHQVMTMTEGYLQKATDGGGFHALSQQEADELEKLSLLAERYEDEYMKLMPMPLTLAAVVEAKKEELGVTQKGLASILGIGAPKLSQILNGKRDPDVGFLKSLHQKLGIDGNFILEKV</sequence>
<organism evidence="2 3">
    <name type="scientific">Parapedobacter koreensis</name>
    <dbReference type="NCBI Taxonomy" id="332977"/>
    <lineage>
        <taxon>Bacteria</taxon>
        <taxon>Pseudomonadati</taxon>
        <taxon>Bacteroidota</taxon>
        <taxon>Sphingobacteriia</taxon>
        <taxon>Sphingobacteriales</taxon>
        <taxon>Sphingobacteriaceae</taxon>
        <taxon>Parapedobacter</taxon>
    </lineage>
</organism>
<dbReference type="Pfam" id="PF01381">
    <property type="entry name" value="HTH_3"/>
    <property type="match status" value="1"/>
</dbReference>
<dbReference type="EMBL" id="FNZR01000002">
    <property type="protein sequence ID" value="SEK79710.1"/>
    <property type="molecule type" value="Genomic_DNA"/>
</dbReference>
<proteinExistence type="predicted"/>
<evidence type="ECO:0000313" key="2">
    <source>
        <dbReference type="EMBL" id="SEK79710.1"/>
    </source>
</evidence>
<dbReference type="GO" id="GO:0003677">
    <property type="term" value="F:DNA binding"/>
    <property type="evidence" value="ECO:0007669"/>
    <property type="project" value="InterPro"/>
</dbReference>